<feature type="compositionally biased region" description="Basic residues" evidence="1">
    <location>
        <begin position="26"/>
        <end position="37"/>
    </location>
</feature>
<dbReference type="EMBL" id="BFEA01000052">
    <property type="protein sequence ID" value="GBG64657.1"/>
    <property type="molecule type" value="Genomic_DNA"/>
</dbReference>
<accession>A0A388K3N8</accession>
<feature type="compositionally biased region" description="Basic and acidic residues" evidence="1">
    <location>
        <begin position="95"/>
        <end position="140"/>
    </location>
</feature>
<feature type="region of interest" description="Disordered" evidence="1">
    <location>
        <begin position="63"/>
        <end position="240"/>
    </location>
</feature>
<protein>
    <submittedName>
        <fullName evidence="2">Uncharacterized protein</fullName>
    </submittedName>
</protein>
<evidence type="ECO:0000256" key="1">
    <source>
        <dbReference type="SAM" id="MobiDB-lite"/>
    </source>
</evidence>
<feature type="region of interest" description="Disordered" evidence="1">
    <location>
        <begin position="1"/>
        <end position="37"/>
    </location>
</feature>
<feature type="compositionally biased region" description="Basic and acidic residues" evidence="1">
    <location>
        <begin position="149"/>
        <end position="186"/>
    </location>
</feature>
<dbReference type="Gramene" id="GBG64657">
    <property type="protein sequence ID" value="GBG64657"/>
    <property type="gene ID" value="CBR_g45712"/>
</dbReference>
<keyword evidence="3" id="KW-1185">Reference proteome</keyword>
<proteinExistence type="predicted"/>
<evidence type="ECO:0000313" key="3">
    <source>
        <dbReference type="Proteomes" id="UP000265515"/>
    </source>
</evidence>
<feature type="compositionally biased region" description="Basic residues" evidence="1">
    <location>
        <begin position="223"/>
        <end position="240"/>
    </location>
</feature>
<comment type="caution">
    <text evidence="2">The sequence shown here is derived from an EMBL/GenBank/DDBJ whole genome shotgun (WGS) entry which is preliminary data.</text>
</comment>
<dbReference type="AlphaFoldDB" id="A0A388K3N8"/>
<gene>
    <name evidence="2" type="ORF">CBR_g45712</name>
</gene>
<evidence type="ECO:0000313" key="2">
    <source>
        <dbReference type="EMBL" id="GBG64657.1"/>
    </source>
</evidence>
<name>A0A388K3N8_CHABU</name>
<reference evidence="2 3" key="1">
    <citation type="journal article" date="2018" name="Cell">
        <title>The Chara Genome: Secondary Complexity and Implications for Plant Terrestrialization.</title>
        <authorList>
            <person name="Nishiyama T."/>
            <person name="Sakayama H."/>
            <person name="Vries J.D."/>
            <person name="Buschmann H."/>
            <person name="Saint-Marcoux D."/>
            <person name="Ullrich K.K."/>
            <person name="Haas F.B."/>
            <person name="Vanderstraeten L."/>
            <person name="Becker D."/>
            <person name="Lang D."/>
            <person name="Vosolsobe S."/>
            <person name="Rombauts S."/>
            <person name="Wilhelmsson P.K.I."/>
            <person name="Janitza P."/>
            <person name="Kern R."/>
            <person name="Heyl A."/>
            <person name="Rumpler F."/>
            <person name="Villalobos L.I.A.C."/>
            <person name="Clay J.M."/>
            <person name="Skokan R."/>
            <person name="Toyoda A."/>
            <person name="Suzuki Y."/>
            <person name="Kagoshima H."/>
            <person name="Schijlen E."/>
            <person name="Tajeshwar N."/>
            <person name="Catarino B."/>
            <person name="Hetherington A.J."/>
            <person name="Saltykova A."/>
            <person name="Bonnot C."/>
            <person name="Breuninger H."/>
            <person name="Symeonidi A."/>
            <person name="Radhakrishnan G.V."/>
            <person name="Van Nieuwerburgh F."/>
            <person name="Deforce D."/>
            <person name="Chang C."/>
            <person name="Karol K.G."/>
            <person name="Hedrich R."/>
            <person name="Ulvskov P."/>
            <person name="Glockner G."/>
            <person name="Delwiche C.F."/>
            <person name="Petrasek J."/>
            <person name="Van de Peer Y."/>
            <person name="Friml J."/>
            <person name="Beilby M."/>
            <person name="Dolan L."/>
            <person name="Kohara Y."/>
            <person name="Sugano S."/>
            <person name="Fujiyama A."/>
            <person name="Delaux P.-M."/>
            <person name="Quint M."/>
            <person name="TheiBen G."/>
            <person name="Hagemann M."/>
            <person name="Harholt J."/>
            <person name="Dunand C."/>
            <person name="Zachgo S."/>
            <person name="Langdale J."/>
            <person name="Maumus F."/>
            <person name="Straeten D.V.D."/>
            <person name="Gould S.B."/>
            <person name="Rensing S.A."/>
        </authorList>
    </citation>
    <scope>NUCLEOTIDE SEQUENCE [LARGE SCALE GENOMIC DNA]</scope>
    <source>
        <strain evidence="2 3">S276</strain>
    </source>
</reference>
<feature type="compositionally biased region" description="Basic and acidic residues" evidence="1">
    <location>
        <begin position="63"/>
        <end position="72"/>
    </location>
</feature>
<dbReference type="Proteomes" id="UP000265515">
    <property type="component" value="Unassembled WGS sequence"/>
</dbReference>
<organism evidence="2 3">
    <name type="scientific">Chara braunii</name>
    <name type="common">Braun's stonewort</name>
    <dbReference type="NCBI Taxonomy" id="69332"/>
    <lineage>
        <taxon>Eukaryota</taxon>
        <taxon>Viridiplantae</taxon>
        <taxon>Streptophyta</taxon>
        <taxon>Charophyceae</taxon>
        <taxon>Charales</taxon>
        <taxon>Characeae</taxon>
        <taxon>Chara</taxon>
    </lineage>
</organism>
<sequence length="240" mass="26520">MDGALLNEARTAAQAWGKAASQPRQDRRRRKPAKWGGRYRRNVVWAGRGDDLMQADKPQWLFGDERKRKAEQVPEQGRGLKMASTSQEVVAGGDLRGKGPEGKEPGKGEREDRTVEQFESTEGKRVGDERGECSRQEVGQEKMTGQANRRWEEKEGGGHHNERGGEGGAGGKEEGDAGDRKVKTVELGRSLTKGTKMEEGGEGESVSAGAQMGEIEKVDKGKPGAKRQHRKMKERRRMKV</sequence>